<gene>
    <name evidence="2" type="ordered locus">NRI_0211</name>
</gene>
<reference evidence="2 3" key="1">
    <citation type="journal article" date="2009" name="Nucleic Acids Res.">
        <title>Analysis of complete genome sequence of Neorickettsia risticii: causative agent of Potomac horse fever.</title>
        <authorList>
            <person name="Lin M."/>
            <person name="Zhang C."/>
            <person name="Gibson K."/>
            <person name="Rikihisa Y."/>
        </authorList>
    </citation>
    <scope>NUCLEOTIDE SEQUENCE [LARGE SCALE GENOMIC DNA]</scope>
    <source>
        <strain evidence="2 3">Illinois</strain>
    </source>
</reference>
<sequence length="83" mass="9102">MSEFTDFIDSGDHLIDIAPSTDISEDPSTDPTPKPIAPEDSTYLDMLCDTNAEAKGDIDIKSLCPLFCKGILDLVEFIKHRTA</sequence>
<keyword evidence="3" id="KW-1185">Reference proteome</keyword>
<feature type="region of interest" description="Disordered" evidence="1">
    <location>
        <begin position="18"/>
        <end position="40"/>
    </location>
</feature>
<name>C6V487_NEORI</name>
<evidence type="ECO:0000256" key="1">
    <source>
        <dbReference type="SAM" id="MobiDB-lite"/>
    </source>
</evidence>
<organism evidence="2 3">
    <name type="scientific">Neorickettsia risticii (strain Illinois)</name>
    <dbReference type="NCBI Taxonomy" id="434131"/>
    <lineage>
        <taxon>Bacteria</taxon>
        <taxon>Pseudomonadati</taxon>
        <taxon>Pseudomonadota</taxon>
        <taxon>Alphaproteobacteria</taxon>
        <taxon>Rickettsiales</taxon>
        <taxon>Anaplasmataceae</taxon>
        <taxon>Neorickettsia</taxon>
    </lineage>
</organism>
<dbReference type="HOGENOM" id="CLU_2539093_0_0_5"/>
<proteinExistence type="predicted"/>
<dbReference type="OrthoDB" id="7165730at2"/>
<accession>C6V487</accession>
<evidence type="ECO:0000313" key="2">
    <source>
        <dbReference type="EMBL" id="ACT69212.1"/>
    </source>
</evidence>
<dbReference type="AlphaFoldDB" id="C6V487"/>
<protein>
    <submittedName>
        <fullName evidence="2">Uncharacterized protein</fullName>
    </submittedName>
</protein>
<evidence type="ECO:0000313" key="3">
    <source>
        <dbReference type="Proteomes" id="UP000001627"/>
    </source>
</evidence>
<dbReference type="Proteomes" id="UP000001627">
    <property type="component" value="Chromosome"/>
</dbReference>
<dbReference type="EMBL" id="CP001431">
    <property type="protein sequence ID" value="ACT69212.1"/>
    <property type="molecule type" value="Genomic_DNA"/>
</dbReference>
<dbReference type="KEGG" id="nri:NRI_0211"/>
<dbReference type="RefSeq" id="WP_015816103.1">
    <property type="nucleotide sequence ID" value="NC_013009.1"/>
</dbReference>